<dbReference type="InterPro" id="IPR009380">
    <property type="entry name" value="DUF1036"/>
</dbReference>
<proteinExistence type="predicted"/>
<dbReference type="STRING" id="43989.cce_4965"/>
<accession>B1X2F0</accession>
<organism evidence="2 3">
    <name type="scientific">Crocosphaera subtropica (strain ATCC 51142 / BH68)</name>
    <name type="common">Cyanothece sp. (strain ATCC 51142)</name>
    <dbReference type="NCBI Taxonomy" id="43989"/>
    <lineage>
        <taxon>Bacteria</taxon>
        <taxon>Bacillati</taxon>
        <taxon>Cyanobacteriota</taxon>
        <taxon>Cyanophyceae</taxon>
        <taxon>Oscillatoriophycideae</taxon>
        <taxon>Chroococcales</taxon>
        <taxon>Aphanothecaceae</taxon>
        <taxon>Crocosphaera</taxon>
        <taxon>Crocosphaera subtropica</taxon>
    </lineage>
</organism>
<feature type="chain" id="PRO_5002770619" evidence="1">
    <location>
        <begin position="29"/>
        <end position="177"/>
    </location>
</feature>
<reference evidence="2 3" key="1">
    <citation type="journal article" date="2008" name="Proc. Natl. Acad. Sci. U.S.A.">
        <title>The genome of Cyanothece 51142, a unicellular diazotrophic cyanobacterium important in the marine nitrogen cycle.</title>
        <authorList>
            <person name="Welsh E.A."/>
            <person name="Liberton M."/>
            <person name="Stoeckel J."/>
            <person name="Loh T."/>
            <person name="Elvitigala T."/>
            <person name="Wang C."/>
            <person name="Wollam A."/>
            <person name="Fulton R.S."/>
            <person name="Clifton S.W."/>
            <person name="Jacobs J.M."/>
            <person name="Aurora R."/>
            <person name="Ghosh B.K."/>
            <person name="Sherman L.A."/>
            <person name="Smith R.D."/>
            <person name="Wilson R.K."/>
            <person name="Pakrasi H.B."/>
        </authorList>
    </citation>
    <scope>NUCLEOTIDE SEQUENCE [LARGE SCALE GENOMIC DNA]</scope>
    <source>
        <strain evidence="3">ATCC 51142 / BH68</strain>
    </source>
</reference>
<dbReference type="RefSeq" id="WP_009546275.1">
    <property type="nucleotide sequence ID" value="NC_010547.1"/>
</dbReference>
<dbReference type="Pfam" id="PF06282">
    <property type="entry name" value="DUF1036"/>
    <property type="match status" value="1"/>
</dbReference>
<dbReference type="HOGENOM" id="CLU_1515448_0_0_3"/>
<feature type="signal peptide" evidence="1">
    <location>
        <begin position="1"/>
        <end position="28"/>
    </location>
</feature>
<sequence length="177" mass="20624">MRTRLIARCVTLFGMLFLLASSALPVYANPYRAAVRVIPTFVRMLRIRATLEENLGRSSTSTYRERYPEFNEVWVRNNTNEPLWVVVHYLGDYGWTTEGWIEVPSRSVVPVAATENRYILFYAENDQGKYWGGDIPVEICNCAMRPNSASPYGEYYTEYFFEEDLGEQFSTYTLTFR</sequence>
<evidence type="ECO:0000313" key="3">
    <source>
        <dbReference type="Proteomes" id="UP000001203"/>
    </source>
</evidence>
<dbReference type="AlphaFoldDB" id="B1X2F0"/>
<dbReference type="OrthoDB" id="9806840at2"/>
<dbReference type="Proteomes" id="UP000001203">
    <property type="component" value="Chromosome linear"/>
</dbReference>
<evidence type="ECO:0000256" key="1">
    <source>
        <dbReference type="SAM" id="SignalP"/>
    </source>
</evidence>
<dbReference type="KEGG" id="cyt:cce_4965"/>
<evidence type="ECO:0000313" key="2">
    <source>
        <dbReference type="EMBL" id="ACB54311.1"/>
    </source>
</evidence>
<name>B1X2F0_CROS5</name>
<protein>
    <submittedName>
        <fullName evidence="2">Uncharacterized protein</fullName>
    </submittedName>
</protein>
<dbReference type="EMBL" id="CP000807">
    <property type="protein sequence ID" value="ACB54311.1"/>
    <property type="molecule type" value="Genomic_DNA"/>
</dbReference>
<keyword evidence="3" id="KW-1185">Reference proteome</keyword>
<gene>
    <name evidence="2" type="ordered locus">cce_4965</name>
</gene>
<keyword evidence="1" id="KW-0732">Signal</keyword>